<comment type="caution">
    <text evidence="1">The sequence shown here is derived from an EMBL/GenBank/DDBJ whole genome shotgun (WGS) entry which is preliminary data.</text>
</comment>
<evidence type="ECO:0000313" key="2">
    <source>
        <dbReference type="Proteomes" id="UP001241110"/>
    </source>
</evidence>
<dbReference type="EMBL" id="JASJOS010000001">
    <property type="protein sequence ID" value="MDJ1478844.1"/>
    <property type="molecule type" value="Genomic_DNA"/>
</dbReference>
<dbReference type="RefSeq" id="WP_313974554.1">
    <property type="nucleotide sequence ID" value="NZ_JASJOS010000001.1"/>
</dbReference>
<reference evidence="1" key="1">
    <citation type="submission" date="2023-05" db="EMBL/GenBank/DDBJ databases">
        <authorList>
            <person name="Zhang X."/>
        </authorList>
    </citation>
    <scope>NUCLEOTIDE SEQUENCE</scope>
    <source>
        <strain evidence="1">YF14B1</strain>
    </source>
</reference>
<evidence type="ECO:0000313" key="1">
    <source>
        <dbReference type="EMBL" id="MDJ1478844.1"/>
    </source>
</evidence>
<proteinExistence type="predicted"/>
<evidence type="ECO:0008006" key="3">
    <source>
        <dbReference type="Google" id="ProtNLM"/>
    </source>
</evidence>
<protein>
    <recommendedName>
        <fullName evidence="3">TerB family tellurite resistance protein</fullName>
    </recommendedName>
</protein>
<dbReference type="AlphaFoldDB" id="A0AAE3U3L7"/>
<organism evidence="1 2">
    <name type="scientific">Xanthocytophaga flava</name>
    <dbReference type="NCBI Taxonomy" id="3048013"/>
    <lineage>
        <taxon>Bacteria</taxon>
        <taxon>Pseudomonadati</taxon>
        <taxon>Bacteroidota</taxon>
        <taxon>Cytophagia</taxon>
        <taxon>Cytophagales</taxon>
        <taxon>Rhodocytophagaceae</taxon>
        <taxon>Xanthocytophaga</taxon>
    </lineage>
</organism>
<accession>A0AAE3U3L7</accession>
<sequence>MKKLCILIGFFSVFTTTIYSQNVKEWLQQKKTQKEYLLKQIAALQVYIKFLKKGYSITKDGLTFIGDIKDKEFSLHKNYFQSLDDVNPTIQKYSKVSAILQLHVVIKGTCKKDSKQIKSSQVLTSDEISYIQRVHERLLSECQQTIDHLSALTTSNTLSMNDANRLSRIDDLYIQMQDHYTFLKHFHSETMILIASRIRSQKDTQTSHTLNGASTQ</sequence>
<gene>
    <name evidence="1" type="ORF">QNI16_00025</name>
</gene>
<name>A0AAE3U3L7_9BACT</name>
<dbReference type="Proteomes" id="UP001241110">
    <property type="component" value="Unassembled WGS sequence"/>
</dbReference>